<protein>
    <submittedName>
        <fullName evidence="1">Bacteriocin-protection, YdeI or OmpD-Associated</fullName>
    </submittedName>
</protein>
<organism evidence="1 2">
    <name type="scientific">Pedobacter steynii</name>
    <dbReference type="NCBI Taxonomy" id="430522"/>
    <lineage>
        <taxon>Bacteria</taxon>
        <taxon>Pseudomonadati</taxon>
        <taxon>Bacteroidota</taxon>
        <taxon>Sphingobacteriia</taxon>
        <taxon>Sphingobacteriales</taxon>
        <taxon>Sphingobacteriaceae</taxon>
        <taxon>Pedobacter</taxon>
    </lineage>
</organism>
<keyword evidence="2" id="KW-1185">Reference proteome</keyword>
<dbReference type="EMBL" id="FNGY01000002">
    <property type="protein sequence ID" value="SDL85339.1"/>
    <property type="molecule type" value="Genomic_DNA"/>
</dbReference>
<proteinExistence type="predicted"/>
<reference evidence="2" key="1">
    <citation type="submission" date="2016-10" db="EMBL/GenBank/DDBJ databases">
        <authorList>
            <person name="Varghese N."/>
            <person name="Submissions S."/>
        </authorList>
    </citation>
    <scope>NUCLEOTIDE SEQUENCE [LARGE SCALE GENOMIC DNA]</scope>
    <source>
        <strain evidence="2">DSM 19110</strain>
    </source>
</reference>
<dbReference type="AlphaFoldDB" id="A0A1G9NFW2"/>
<dbReference type="Proteomes" id="UP000183200">
    <property type="component" value="Unassembled WGS sequence"/>
</dbReference>
<sequence length="93" mass="10591">MKAALKAYIHQAIEVEKAGLKVNFKKTADFHMPEEFQHKLDQIPALKAAFEALTPGRQRGYLLYFSAAKQSKTRESRIEKYLPQILNGKGLDD</sequence>
<dbReference type="STRING" id="430522.BFS30_15175"/>
<evidence type="ECO:0000313" key="2">
    <source>
        <dbReference type="Proteomes" id="UP000183200"/>
    </source>
</evidence>
<accession>A0A1G9NFW2</accession>
<dbReference type="Pfam" id="PF13376">
    <property type="entry name" value="OmdA"/>
    <property type="match status" value="1"/>
</dbReference>
<evidence type="ECO:0000313" key="1">
    <source>
        <dbReference type="EMBL" id="SDL85339.1"/>
    </source>
</evidence>
<gene>
    <name evidence="1" type="ORF">SAMN05421820_102314</name>
</gene>
<name>A0A1G9NFW2_9SPHI</name>